<dbReference type="Proteomes" id="UP000749559">
    <property type="component" value="Unassembled WGS sequence"/>
</dbReference>
<sequence>MKQGERCPPETLTDFERFPTTKNGLLQHSKRAILQATYIWGQSATKDPKVPSPVDWGWVKQDDIWCPLWRAFSQTAYISQMLVRYSCSKSNCATNCSCRKKAKFHCTELCVCKGLCGNSETGL</sequence>
<comment type="caution">
    <text evidence="1">The sequence shown here is derived from an EMBL/GenBank/DDBJ whole genome shotgun (WGS) entry which is preliminary data.</text>
</comment>
<dbReference type="OrthoDB" id="6134037at2759"/>
<name>A0A8S4Q6S3_OWEFU</name>
<gene>
    <name evidence="1" type="ORF">OFUS_LOCUS25310</name>
</gene>
<accession>A0A8S4Q6S3</accession>
<reference evidence="1" key="1">
    <citation type="submission" date="2022-03" db="EMBL/GenBank/DDBJ databases">
        <authorList>
            <person name="Martin C."/>
        </authorList>
    </citation>
    <scope>NUCLEOTIDE SEQUENCE</scope>
</reference>
<evidence type="ECO:0000313" key="1">
    <source>
        <dbReference type="EMBL" id="CAH1801523.1"/>
    </source>
</evidence>
<proteinExistence type="predicted"/>
<evidence type="ECO:0000313" key="2">
    <source>
        <dbReference type="Proteomes" id="UP000749559"/>
    </source>
</evidence>
<dbReference type="AlphaFoldDB" id="A0A8S4Q6S3"/>
<dbReference type="EMBL" id="CAIIXF020000012">
    <property type="protein sequence ID" value="CAH1801523.1"/>
    <property type="molecule type" value="Genomic_DNA"/>
</dbReference>
<protein>
    <submittedName>
        <fullName evidence="1">Uncharacterized protein</fullName>
    </submittedName>
</protein>
<organism evidence="1 2">
    <name type="scientific">Owenia fusiformis</name>
    <name type="common">Polychaete worm</name>
    <dbReference type="NCBI Taxonomy" id="6347"/>
    <lineage>
        <taxon>Eukaryota</taxon>
        <taxon>Metazoa</taxon>
        <taxon>Spiralia</taxon>
        <taxon>Lophotrochozoa</taxon>
        <taxon>Annelida</taxon>
        <taxon>Polychaeta</taxon>
        <taxon>Sedentaria</taxon>
        <taxon>Canalipalpata</taxon>
        <taxon>Sabellida</taxon>
        <taxon>Oweniida</taxon>
        <taxon>Oweniidae</taxon>
        <taxon>Owenia</taxon>
    </lineage>
</organism>
<keyword evidence="2" id="KW-1185">Reference proteome</keyword>